<evidence type="ECO:0000256" key="1">
    <source>
        <dbReference type="SAM" id="Phobius"/>
    </source>
</evidence>
<keyword evidence="1" id="KW-1133">Transmembrane helix</keyword>
<dbReference type="GeneID" id="18499699"/>
<dbReference type="RefSeq" id="YP_009005258.1">
    <property type="nucleotide sequence ID" value="NC_023560.1"/>
</dbReference>
<evidence type="ECO:0000313" key="2">
    <source>
        <dbReference type="EMBL" id="AHB80408.1"/>
    </source>
</evidence>
<accession>V5URW7</accession>
<keyword evidence="1" id="KW-0472">Membrane</keyword>
<proteinExistence type="predicted"/>
<keyword evidence="1" id="KW-0812">Transmembrane</keyword>
<protein>
    <submittedName>
        <fullName evidence="2">Uncharacterized protein</fullName>
    </submittedName>
</protein>
<organism evidence="2 3">
    <name type="scientific">Oenococcus phage phiS13</name>
    <dbReference type="NCBI Taxonomy" id="1432848"/>
    <lineage>
        <taxon>Viruses</taxon>
        <taxon>Duplodnaviria</taxon>
        <taxon>Heunggongvirae</taxon>
        <taxon>Uroviricota</taxon>
        <taxon>Caudoviricetes</taxon>
        <taxon>Sozzivirus</taxon>
        <taxon>Sozzivirus S13</taxon>
    </lineage>
</organism>
<dbReference type="EMBL" id="KF183315">
    <property type="protein sequence ID" value="AHB80408.1"/>
    <property type="molecule type" value="Genomic_DNA"/>
</dbReference>
<dbReference type="KEGG" id="vg:18499699"/>
<feature type="transmembrane region" description="Helical" evidence="1">
    <location>
        <begin position="16"/>
        <end position="36"/>
    </location>
</feature>
<keyword evidence="3" id="KW-1185">Reference proteome</keyword>
<dbReference type="Proteomes" id="UP000018800">
    <property type="component" value="Segment"/>
</dbReference>
<name>V5URW7_9CAUD</name>
<reference evidence="2 3" key="1">
    <citation type="journal article" date="2013" name="Int. J. Food Microbiol.">
        <title>Expanding the diversity of oenococcal bacteriophages: insights into a novel group based on the integrase sequence.</title>
        <authorList>
            <person name="Jaomanjaka F."/>
            <person name="Ballestra P."/>
            <person name="Dols-Lafargue M."/>
            <person name="Le Marrec C."/>
        </authorList>
    </citation>
    <scope>NUCLEOTIDE SEQUENCE [LARGE SCALE GENOMIC DNA]</scope>
</reference>
<sequence length="252" mass="29930">MSILNWIYYKWITKETFWTALSSILSFISILVVFFLTRKQIKINKMIEDDKEKRQEAQKLQEVRPFIKVIPKSQNTEIEIYFARKDSWLKYVDVYFDFDHYYHGGLPNPSHHDKDICHQQMGEVAVNKIKIKAVKKTDSNFRFLIDAKTILNEQIYIYHFDGYPDTYLFDPIPIKDLNHFYADDGYQKENSFNTLHYPKLKGKILKFSEQIENKKKNKDKDKGIIDLDEKGYPVRTTDEGMTTNQTTIASKK</sequence>
<evidence type="ECO:0000313" key="3">
    <source>
        <dbReference type="Proteomes" id="UP000018800"/>
    </source>
</evidence>